<reference evidence="2" key="2">
    <citation type="submission" date="2025-08" db="UniProtKB">
        <authorList>
            <consortium name="Ensembl"/>
        </authorList>
    </citation>
    <scope>IDENTIFICATION</scope>
</reference>
<organism evidence="2 3">
    <name type="scientific">Pygocentrus nattereri</name>
    <name type="common">Red-bellied piranha</name>
    <dbReference type="NCBI Taxonomy" id="42514"/>
    <lineage>
        <taxon>Eukaryota</taxon>
        <taxon>Metazoa</taxon>
        <taxon>Chordata</taxon>
        <taxon>Craniata</taxon>
        <taxon>Vertebrata</taxon>
        <taxon>Euteleostomi</taxon>
        <taxon>Actinopterygii</taxon>
        <taxon>Neopterygii</taxon>
        <taxon>Teleostei</taxon>
        <taxon>Ostariophysi</taxon>
        <taxon>Characiformes</taxon>
        <taxon>Characoidei</taxon>
        <taxon>Pygocentrus</taxon>
    </lineage>
</organism>
<dbReference type="AlphaFoldDB" id="A0A3B4C125"/>
<reference evidence="2" key="3">
    <citation type="submission" date="2025-09" db="UniProtKB">
        <authorList>
            <consortium name="Ensembl"/>
        </authorList>
    </citation>
    <scope>IDENTIFICATION</scope>
</reference>
<evidence type="ECO:0000313" key="2">
    <source>
        <dbReference type="Ensembl" id="ENSPNAP00000004531.1"/>
    </source>
</evidence>
<keyword evidence="1" id="KW-0472">Membrane</keyword>
<evidence type="ECO:0000313" key="3">
    <source>
        <dbReference type="Proteomes" id="UP001501920"/>
    </source>
</evidence>
<dbReference type="Proteomes" id="UP001501920">
    <property type="component" value="Chromosome 8"/>
</dbReference>
<dbReference type="GeneTree" id="ENSGT01030000235435"/>
<protein>
    <recommendedName>
        <fullName evidence="4">G-protein coupled receptors family 1 profile domain-containing protein</fullName>
    </recommendedName>
</protein>
<feature type="transmembrane region" description="Helical" evidence="1">
    <location>
        <begin position="33"/>
        <end position="53"/>
    </location>
</feature>
<accession>A0A3B4C125</accession>
<reference evidence="2 3" key="1">
    <citation type="submission" date="2020-10" db="EMBL/GenBank/DDBJ databases">
        <title>Pygocentrus nattereri (red-bellied piranha) genome, fPygNat1, primary haplotype.</title>
        <authorList>
            <person name="Myers G."/>
            <person name="Meyer A."/>
            <person name="Karagic N."/>
            <person name="Pippel M."/>
            <person name="Winkler S."/>
            <person name="Tracey A."/>
            <person name="Wood J."/>
            <person name="Formenti G."/>
            <person name="Howe K."/>
            <person name="Fedrigo O."/>
            <person name="Jarvis E.D."/>
        </authorList>
    </citation>
    <scope>NUCLEOTIDE SEQUENCE [LARGE SCALE GENOMIC DNA]</scope>
</reference>
<dbReference type="RefSeq" id="XP_017579018.1">
    <property type="nucleotide sequence ID" value="XM_017723529.2"/>
</dbReference>
<keyword evidence="3" id="KW-1185">Reference proteome</keyword>
<name>A0A3B4C125_PYGNA</name>
<sequence>MKSKGVMMSWPDPHSILRHFVLLKYLQVMALPLMNGLLSGMGALASLYTALLLNSPRASRKASSVLLGQLAQADSLLLLHWGLGAVRPALGVPQEALEGLEHGLLASHRLASLLLLGCVSLEALLVCRRPAETRSLRTVHCARLASTTVWAAVALEFVVLRTSEYESALRDRGGFITLLALTCTFLAPFIQILSFCVTLMLWLANTWTCYTIFCYKPQRQTSCYH</sequence>
<feature type="transmembrane region" description="Helical" evidence="1">
    <location>
        <begin position="175"/>
        <end position="204"/>
    </location>
</feature>
<evidence type="ECO:0008006" key="4">
    <source>
        <dbReference type="Google" id="ProtNLM"/>
    </source>
</evidence>
<dbReference type="OrthoDB" id="8807033at2759"/>
<dbReference type="Ensembl" id="ENSPNAT00000006855.2">
    <property type="protein sequence ID" value="ENSPNAP00000004531.1"/>
    <property type="gene ID" value="ENSPNAG00000010972.2"/>
</dbReference>
<keyword evidence="1" id="KW-1133">Transmembrane helix</keyword>
<proteinExistence type="predicted"/>
<dbReference type="Gene3D" id="1.20.1070.10">
    <property type="entry name" value="Rhodopsin 7-helix transmembrane proteins"/>
    <property type="match status" value="1"/>
</dbReference>
<keyword evidence="1" id="KW-0812">Transmembrane</keyword>
<dbReference type="OMA" id="ISMERDH"/>
<dbReference type="GeneID" id="108443104"/>
<evidence type="ECO:0000256" key="1">
    <source>
        <dbReference type="SAM" id="Phobius"/>
    </source>
</evidence>